<evidence type="ECO:0000313" key="4">
    <source>
        <dbReference type="EMBL" id="MBH1940195.1"/>
    </source>
</evidence>
<dbReference type="InterPro" id="IPR046346">
    <property type="entry name" value="Aminoacid_DH-like_N_sf"/>
</dbReference>
<dbReference type="SUPFAM" id="SSF53223">
    <property type="entry name" value="Aminoacid dehydrogenase-like, N-terminal domain"/>
    <property type="match status" value="1"/>
</dbReference>
<keyword evidence="5" id="KW-1185">Reference proteome</keyword>
<dbReference type="AlphaFoldDB" id="A0A8J7KVI0"/>
<dbReference type="GO" id="GO:0050661">
    <property type="term" value="F:NADP binding"/>
    <property type="evidence" value="ECO:0007669"/>
    <property type="project" value="TreeGrafter"/>
</dbReference>
<dbReference type="Pfam" id="PF08501">
    <property type="entry name" value="Shikimate_dh_N"/>
    <property type="match status" value="1"/>
</dbReference>
<dbReference type="EMBL" id="JAEAGR010000003">
    <property type="protein sequence ID" value="MBH1940195.1"/>
    <property type="molecule type" value="Genomic_DNA"/>
</dbReference>
<dbReference type="PANTHER" id="PTHR21089:SF1">
    <property type="entry name" value="BIFUNCTIONAL 3-DEHYDROQUINATE DEHYDRATASE_SHIKIMATE DEHYDROGENASE, CHLOROPLASTIC"/>
    <property type="match status" value="1"/>
</dbReference>
<dbReference type="SUPFAM" id="SSF51735">
    <property type="entry name" value="NAD(P)-binding Rossmann-fold domains"/>
    <property type="match status" value="1"/>
</dbReference>
<comment type="caution">
    <text evidence="4">The sequence shown here is derived from an EMBL/GenBank/DDBJ whole genome shotgun (WGS) entry which is preliminary data.</text>
</comment>
<dbReference type="Gene3D" id="3.40.50.720">
    <property type="entry name" value="NAD(P)-binding Rossmann-like Domain"/>
    <property type="match status" value="1"/>
</dbReference>
<dbReference type="GO" id="GO:0005829">
    <property type="term" value="C:cytosol"/>
    <property type="evidence" value="ECO:0007669"/>
    <property type="project" value="TreeGrafter"/>
</dbReference>
<dbReference type="PANTHER" id="PTHR21089">
    <property type="entry name" value="SHIKIMATE DEHYDROGENASE"/>
    <property type="match status" value="1"/>
</dbReference>
<keyword evidence="2" id="KW-0028">Amino-acid biosynthesis</keyword>
<dbReference type="CDD" id="cd01065">
    <property type="entry name" value="NAD_bind_Shikimate_DH"/>
    <property type="match status" value="1"/>
</dbReference>
<protein>
    <submittedName>
        <fullName evidence="4">Shikimate dehydrogenase</fullName>
    </submittedName>
</protein>
<gene>
    <name evidence="4" type="ORF">I5677_04705</name>
</gene>
<dbReference type="GO" id="GO:0009073">
    <property type="term" value="P:aromatic amino acid family biosynthetic process"/>
    <property type="evidence" value="ECO:0007669"/>
    <property type="project" value="UniProtKB-KW"/>
</dbReference>
<accession>A0A8J7KVI0</accession>
<evidence type="ECO:0000256" key="1">
    <source>
        <dbReference type="ARBA" id="ARBA00004871"/>
    </source>
</evidence>
<dbReference type="GO" id="GO:0019632">
    <property type="term" value="P:shikimate metabolic process"/>
    <property type="evidence" value="ECO:0007669"/>
    <property type="project" value="TreeGrafter"/>
</dbReference>
<evidence type="ECO:0000256" key="2">
    <source>
        <dbReference type="ARBA" id="ARBA00023141"/>
    </source>
</evidence>
<dbReference type="GO" id="GO:0004764">
    <property type="term" value="F:shikimate 3-dehydrogenase (NADP+) activity"/>
    <property type="evidence" value="ECO:0007669"/>
    <property type="project" value="InterPro"/>
</dbReference>
<name>A0A8J7KVI0_9FIRM</name>
<comment type="pathway">
    <text evidence="1">Metabolic intermediate biosynthesis; chorismate biosynthesis; chorismate from D-erythrose 4-phosphate and phosphoenolpyruvate: step 4/7.</text>
</comment>
<evidence type="ECO:0000259" key="3">
    <source>
        <dbReference type="Pfam" id="PF08501"/>
    </source>
</evidence>
<reference evidence="4" key="1">
    <citation type="submission" date="2020-12" db="EMBL/GenBank/DDBJ databases">
        <title>M. sibirica DSM 26468T genome.</title>
        <authorList>
            <person name="Thieme N."/>
            <person name="Rettenmaier R."/>
            <person name="Zverlov V."/>
            <person name="Liebl W."/>
        </authorList>
    </citation>
    <scope>NUCLEOTIDE SEQUENCE</scope>
    <source>
        <strain evidence="4">DSM 26468</strain>
    </source>
</reference>
<dbReference type="InterPro" id="IPR022893">
    <property type="entry name" value="Shikimate_DH_fam"/>
</dbReference>
<dbReference type="GO" id="GO:0009423">
    <property type="term" value="P:chorismate biosynthetic process"/>
    <property type="evidence" value="ECO:0007669"/>
    <property type="project" value="TreeGrafter"/>
</dbReference>
<evidence type="ECO:0000313" key="5">
    <source>
        <dbReference type="Proteomes" id="UP000623269"/>
    </source>
</evidence>
<sequence>MRYGLIGEKLGHSYSKIIHEKLADYTYDLIPLSKEEFKVFMQKKDFTAINVTIPYKQAVIPYLDEMHPLAKRIGAVNTIVNKSGRFIGYNTDFYGIEYMLRNNKIQIKDKKCAILGNGGTSQTAFAALEHLGASDIQVISRKPSDTSISYEDFYKTHTDTEIIINTTPLGMYPNIDASPLDLTTFIECEAVVDVIFNPLQTKLTLQAIELHKKAITGLEMLVAQAKQAVEYFLDRPIPESKIQKIYMEILAMINSKVE</sequence>
<dbReference type="RefSeq" id="WP_197660413.1">
    <property type="nucleotide sequence ID" value="NZ_JAEAGR010000003.1"/>
</dbReference>
<dbReference type="InterPro" id="IPR036291">
    <property type="entry name" value="NAD(P)-bd_dom_sf"/>
</dbReference>
<proteinExistence type="predicted"/>
<feature type="domain" description="Shikimate dehydrogenase substrate binding N-terminal" evidence="3">
    <location>
        <begin position="5"/>
        <end position="79"/>
    </location>
</feature>
<dbReference type="Gene3D" id="3.40.50.10860">
    <property type="entry name" value="Leucine Dehydrogenase, chain A, domain 1"/>
    <property type="match status" value="1"/>
</dbReference>
<dbReference type="Proteomes" id="UP000623269">
    <property type="component" value="Unassembled WGS sequence"/>
</dbReference>
<keyword evidence="2" id="KW-0057">Aromatic amino acid biosynthesis</keyword>
<dbReference type="InterPro" id="IPR013708">
    <property type="entry name" value="Shikimate_DH-bd_N"/>
</dbReference>
<organism evidence="4 5">
    <name type="scientific">Mobilitalea sibirica</name>
    <dbReference type="NCBI Taxonomy" id="1462919"/>
    <lineage>
        <taxon>Bacteria</taxon>
        <taxon>Bacillati</taxon>
        <taxon>Bacillota</taxon>
        <taxon>Clostridia</taxon>
        <taxon>Lachnospirales</taxon>
        <taxon>Lachnospiraceae</taxon>
        <taxon>Mobilitalea</taxon>
    </lineage>
</organism>